<dbReference type="STRING" id="492660.SAMN05192566_0477"/>
<organism evidence="3 4">
    <name type="scientific">Methylophilus rhizosphaerae</name>
    <dbReference type="NCBI Taxonomy" id="492660"/>
    <lineage>
        <taxon>Bacteria</taxon>
        <taxon>Pseudomonadati</taxon>
        <taxon>Pseudomonadota</taxon>
        <taxon>Betaproteobacteria</taxon>
        <taxon>Nitrosomonadales</taxon>
        <taxon>Methylophilaceae</taxon>
        <taxon>Methylophilus</taxon>
    </lineage>
</organism>
<accession>A0A1G8ZRH0</accession>
<evidence type="ECO:0000313" key="4">
    <source>
        <dbReference type="Proteomes" id="UP000198629"/>
    </source>
</evidence>
<evidence type="ECO:0000256" key="1">
    <source>
        <dbReference type="SAM" id="MobiDB-lite"/>
    </source>
</evidence>
<keyword evidence="2" id="KW-0732">Signal</keyword>
<reference evidence="4" key="1">
    <citation type="submission" date="2016-10" db="EMBL/GenBank/DDBJ databases">
        <authorList>
            <person name="Varghese N."/>
            <person name="Submissions S."/>
        </authorList>
    </citation>
    <scope>NUCLEOTIDE SEQUENCE [LARGE SCALE GENOMIC DNA]</scope>
    <source>
        <strain evidence="4">CBMB127</strain>
    </source>
</reference>
<evidence type="ECO:0000256" key="2">
    <source>
        <dbReference type="SAM" id="SignalP"/>
    </source>
</evidence>
<evidence type="ECO:0008006" key="5">
    <source>
        <dbReference type="Google" id="ProtNLM"/>
    </source>
</evidence>
<feature type="signal peptide" evidence="2">
    <location>
        <begin position="1"/>
        <end position="23"/>
    </location>
</feature>
<gene>
    <name evidence="3" type="ORF">SAMN05192566_0477</name>
</gene>
<name>A0A1G8ZRH0_9PROT</name>
<dbReference type="RefSeq" id="WP_176755187.1">
    <property type="nucleotide sequence ID" value="NZ_FNFX01000001.1"/>
</dbReference>
<dbReference type="EMBL" id="FNFX01000001">
    <property type="protein sequence ID" value="SDK17658.1"/>
    <property type="molecule type" value="Genomic_DNA"/>
</dbReference>
<sequence>MFKKWTLLVALTTVLCVPAVGLADDLLAIQQDEHGVDYVTGGIGSEEVEAMESFKSQFNMYFLFSEGKAGRLVDDVNVSILDSKKQTVFNVEHAAPRLLLNLPNGAYTVVATYLGNTQQYGFSSSKKHQRIILNWKTTAPDEETIRGQDEGSNEPQPDMPE</sequence>
<dbReference type="Proteomes" id="UP000198629">
    <property type="component" value="Unassembled WGS sequence"/>
</dbReference>
<feature type="chain" id="PRO_5011586288" description="Carboxypeptidase regulatory-like domain-containing protein" evidence="2">
    <location>
        <begin position="24"/>
        <end position="161"/>
    </location>
</feature>
<feature type="region of interest" description="Disordered" evidence="1">
    <location>
        <begin position="138"/>
        <end position="161"/>
    </location>
</feature>
<protein>
    <recommendedName>
        <fullName evidence="5">Carboxypeptidase regulatory-like domain-containing protein</fullName>
    </recommendedName>
</protein>
<keyword evidence="4" id="KW-1185">Reference proteome</keyword>
<proteinExistence type="predicted"/>
<evidence type="ECO:0000313" key="3">
    <source>
        <dbReference type="EMBL" id="SDK17658.1"/>
    </source>
</evidence>
<dbReference type="AlphaFoldDB" id="A0A1G8ZRH0"/>